<dbReference type="SUPFAM" id="SSF51726">
    <property type="entry name" value="UROD/MetE-like"/>
    <property type="match status" value="1"/>
</dbReference>
<dbReference type="Pfam" id="PF01208">
    <property type="entry name" value="URO-D"/>
    <property type="match status" value="1"/>
</dbReference>
<dbReference type="InterPro" id="IPR038071">
    <property type="entry name" value="UROD/MetE-like_sf"/>
</dbReference>
<dbReference type="PANTHER" id="PTHR47099:SF1">
    <property type="entry name" value="METHYLCOBAMIDE:COM METHYLTRANSFERASE MTBA"/>
    <property type="match status" value="1"/>
</dbReference>
<evidence type="ECO:0000256" key="3">
    <source>
        <dbReference type="ARBA" id="ARBA00022679"/>
    </source>
</evidence>
<dbReference type="InterPro" id="IPR006360">
    <property type="entry name" value="Mtase_MtaA_CmuA"/>
</dbReference>
<keyword evidence="5" id="KW-0862">Zinc</keyword>
<dbReference type="NCBIfam" id="NF004889">
    <property type="entry name" value="PRK06252.1"/>
    <property type="match status" value="1"/>
</dbReference>
<reference evidence="8 9" key="1">
    <citation type="submission" date="2014-09" db="EMBL/GenBank/DDBJ databases">
        <title>Draft genome sequence of an obligately methylotrophic methanogen, Methanococcoides methylutens, isolated from marine sediment.</title>
        <authorList>
            <person name="Guan Y."/>
            <person name="Ngugi D.K."/>
            <person name="Blom J."/>
            <person name="Ali S."/>
            <person name="Ferry J.G."/>
            <person name="Stingl U."/>
        </authorList>
    </citation>
    <scope>NUCLEOTIDE SEQUENCE [LARGE SCALE GENOMIC DNA]</scope>
    <source>
        <strain evidence="8 9">DSM 2657</strain>
    </source>
</reference>
<protein>
    <submittedName>
        <fullName evidence="8">Methylcobamide:CoM methyltransferase</fullName>
    </submittedName>
</protein>
<dbReference type="AlphaFoldDB" id="A0A099T378"/>
<evidence type="ECO:0000256" key="1">
    <source>
        <dbReference type="ARBA" id="ARBA00001947"/>
    </source>
</evidence>
<dbReference type="GO" id="GO:0006730">
    <property type="term" value="P:one-carbon metabolic process"/>
    <property type="evidence" value="ECO:0007669"/>
    <property type="project" value="InterPro"/>
</dbReference>
<dbReference type="GO" id="GO:0008168">
    <property type="term" value="F:methyltransferase activity"/>
    <property type="evidence" value="ECO:0007669"/>
    <property type="project" value="UniProtKB-KW"/>
</dbReference>
<dbReference type="CDD" id="cd03307">
    <property type="entry name" value="Mta_CmuA_like"/>
    <property type="match status" value="1"/>
</dbReference>
<evidence type="ECO:0000313" key="9">
    <source>
        <dbReference type="Proteomes" id="UP000029859"/>
    </source>
</evidence>
<evidence type="ECO:0000256" key="5">
    <source>
        <dbReference type="ARBA" id="ARBA00022833"/>
    </source>
</evidence>
<comment type="cofactor">
    <cofactor evidence="1">
        <name>Zn(2+)</name>
        <dbReference type="ChEBI" id="CHEBI:29105"/>
    </cofactor>
</comment>
<dbReference type="InterPro" id="IPR052024">
    <property type="entry name" value="Methanogen_methyltrans"/>
</dbReference>
<accession>A0A099T378</accession>
<feature type="domain" description="Uroporphyrinogen decarboxylase (URO-D)" evidence="7">
    <location>
        <begin position="5"/>
        <end position="336"/>
    </location>
</feature>
<keyword evidence="4" id="KW-0479">Metal-binding</keyword>
<dbReference type="NCBIfam" id="NF040654">
    <property type="entry name" value="MtaA_Meth"/>
    <property type="match status" value="1"/>
</dbReference>
<keyword evidence="2 8" id="KW-0489">Methyltransferase</keyword>
<dbReference type="GO" id="GO:0015948">
    <property type="term" value="P:methanogenesis"/>
    <property type="evidence" value="ECO:0007669"/>
    <property type="project" value="UniProtKB-KW"/>
</dbReference>
<evidence type="ECO:0000259" key="7">
    <source>
        <dbReference type="Pfam" id="PF01208"/>
    </source>
</evidence>
<evidence type="ECO:0000256" key="2">
    <source>
        <dbReference type="ARBA" id="ARBA00022603"/>
    </source>
</evidence>
<dbReference type="RefSeq" id="WP_048193142.1">
    <property type="nucleotide sequence ID" value="NZ_CAAGSM010000003.1"/>
</dbReference>
<dbReference type="PANTHER" id="PTHR47099">
    <property type="entry name" value="METHYLCOBAMIDE:COM METHYLTRANSFERASE MTBA"/>
    <property type="match status" value="1"/>
</dbReference>
<organism evidence="8 9">
    <name type="scientific">Methanococcoides methylutens</name>
    <dbReference type="NCBI Taxonomy" id="2226"/>
    <lineage>
        <taxon>Archaea</taxon>
        <taxon>Methanobacteriati</taxon>
        <taxon>Methanobacteriota</taxon>
        <taxon>Stenosarchaea group</taxon>
        <taxon>Methanomicrobia</taxon>
        <taxon>Methanosarcinales</taxon>
        <taxon>Methanosarcinaceae</taxon>
        <taxon>Methanococcoides</taxon>
    </lineage>
</organism>
<dbReference type="Gene3D" id="3.20.20.210">
    <property type="match status" value="1"/>
</dbReference>
<keyword evidence="3 8" id="KW-0808">Transferase</keyword>
<proteinExistence type="predicted"/>
<gene>
    <name evidence="8" type="ORF">LI82_01215</name>
</gene>
<dbReference type="Proteomes" id="UP000029859">
    <property type="component" value="Unassembled WGS sequence"/>
</dbReference>
<dbReference type="OrthoDB" id="124836at2157"/>
<keyword evidence="9" id="KW-1185">Reference proteome</keyword>
<dbReference type="GO" id="GO:0046872">
    <property type="term" value="F:metal ion binding"/>
    <property type="evidence" value="ECO:0007669"/>
    <property type="project" value="UniProtKB-KW"/>
</dbReference>
<dbReference type="GO" id="GO:0032259">
    <property type="term" value="P:methylation"/>
    <property type="evidence" value="ECO:0007669"/>
    <property type="project" value="UniProtKB-KW"/>
</dbReference>
<dbReference type="GO" id="GO:0004853">
    <property type="term" value="F:uroporphyrinogen decarboxylase activity"/>
    <property type="evidence" value="ECO:0007669"/>
    <property type="project" value="InterPro"/>
</dbReference>
<evidence type="ECO:0000256" key="4">
    <source>
        <dbReference type="ARBA" id="ARBA00022723"/>
    </source>
</evidence>
<sequence length="339" mass="36211">MTDLTQKERLLKALKKETVDKIPVLSVTQTGIEDLMDQTGAAWPEAHSDPEKMATLAIASHEVCGLEGVRYPYCLTVLAEAMGCEVNMGTKDRQPSVTDHPYPKGVDNLEMPADLLNNGRIPAVLEASKIIREKVGDDVPLIAGMEGPVTLASDLASVKKFMKWSIKKPDDFETILDFATDACIEYANALADAGADVICVPDPVASPDLMNPSTFDAMLKPRLARFAEAVKCPMVLHVCGNVTPILDMMADCKFEGLSIEEKVADLKGAIATAGDRAVIVGNVSSPFTLLAGDVAKVKEDSKNALEDGVAVLAPGCGIAPKTPIENIKALVEARDDFFA</sequence>
<dbReference type="GO" id="GO:0006779">
    <property type="term" value="P:porphyrin-containing compound biosynthetic process"/>
    <property type="evidence" value="ECO:0007669"/>
    <property type="project" value="InterPro"/>
</dbReference>
<evidence type="ECO:0000256" key="6">
    <source>
        <dbReference type="ARBA" id="ARBA00022994"/>
    </source>
</evidence>
<dbReference type="NCBIfam" id="TIGR01463">
    <property type="entry name" value="mtaA_cmuA"/>
    <property type="match status" value="1"/>
</dbReference>
<name>A0A099T378_METMT</name>
<dbReference type="EMBL" id="JRHO01000004">
    <property type="protein sequence ID" value="KGK99620.1"/>
    <property type="molecule type" value="Genomic_DNA"/>
</dbReference>
<dbReference type="InterPro" id="IPR000257">
    <property type="entry name" value="Uroporphyrinogen_deCOase"/>
</dbReference>
<evidence type="ECO:0000313" key="8">
    <source>
        <dbReference type="EMBL" id="KGK99620.1"/>
    </source>
</evidence>
<keyword evidence="6" id="KW-0484">Methanogenesis</keyword>
<comment type="caution">
    <text evidence="8">The sequence shown here is derived from an EMBL/GenBank/DDBJ whole genome shotgun (WGS) entry which is preliminary data.</text>
</comment>